<dbReference type="EMBL" id="DVIU01000139">
    <property type="protein sequence ID" value="HIS36400.1"/>
    <property type="molecule type" value="Genomic_DNA"/>
</dbReference>
<feature type="domain" description="Exonuclease" evidence="1">
    <location>
        <begin position="2"/>
        <end position="171"/>
    </location>
</feature>
<protein>
    <submittedName>
        <fullName evidence="2">3'-5' exonuclease</fullName>
    </submittedName>
</protein>
<dbReference type="Pfam" id="PF00929">
    <property type="entry name" value="RNase_T"/>
    <property type="match status" value="1"/>
</dbReference>
<dbReference type="Proteomes" id="UP000823928">
    <property type="component" value="Unassembled WGS sequence"/>
</dbReference>
<reference evidence="2" key="2">
    <citation type="journal article" date="2021" name="PeerJ">
        <title>Extensive microbial diversity within the chicken gut microbiome revealed by metagenomics and culture.</title>
        <authorList>
            <person name="Gilroy R."/>
            <person name="Ravi A."/>
            <person name="Getino M."/>
            <person name="Pursley I."/>
            <person name="Horton D.L."/>
            <person name="Alikhan N.F."/>
            <person name="Baker D."/>
            <person name="Gharbi K."/>
            <person name="Hall N."/>
            <person name="Watson M."/>
            <person name="Adriaenssens E.M."/>
            <person name="Foster-Nyarko E."/>
            <person name="Jarju S."/>
            <person name="Secka A."/>
            <person name="Antonio M."/>
            <person name="Oren A."/>
            <person name="Chaudhuri R.R."/>
            <person name="La Ragione R."/>
            <person name="Hildebrand F."/>
            <person name="Pallen M.J."/>
        </authorList>
    </citation>
    <scope>NUCLEOTIDE SEQUENCE</scope>
    <source>
        <strain evidence="2">6276</strain>
    </source>
</reference>
<evidence type="ECO:0000313" key="3">
    <source>
        <dbReference type="Proteomes" id="UP000823928"/>
    </source>
</evidence>
<dbReference type="InterPro" id="IPR036397">
    <property type="entry name" value="RNaseH_sf"/>
</dbReference>
<dbReference type="InterPro" id="IPR013520">
    <property type="entry name" value="Ribonucl_H"/>
</dbReference>
<dbReference type="Gene3D" id="3.30.420.10">
    <property type="entry name" value="Ribonuclease H-like superfamily/Ribonuclease H"/>
    <property type="match status" value="1"/>
</dbReference>
<dbReference type="InterPro" id="IPR012337">
    <property type="entry name" value="RNaseH-like_sf"/>
</dbReference>
<keyword evidence="2" id="KW-0378">Hydrolase</keyword>
<dbReference type="AlphaFoldDB" id="A0A9D1EYV7"/>
<proteinExistence type="predicted"/>
<dbReference type="SUPFAM" id="SSF53098">
    <property type="entry name" value="Ribonuclease H-like"/>
    <property type="match status" value="1"/>
</dbReference>
<name>A0A9D1EYV7_9BACT</name>
<sequence length="459" mass="53727">MKYLFFDIETITAKTINNRIVSFGYVLTDENFNEIFKEDIFINPQEETKTDNNWEWKQIVTQDKEGFKAFYHKIKDLLEDVETIVVGHGTDFDVQYLIDECERYHFEPIDFNYLDTFKISKSLLPANIKKGLKSLYDELVIHKETYTPHRSLDDACMTKAVFKELLNKARNSKISILENDEFISNSLRSVYGEMESFVRKEAGYFTCNFDIPVIGILVQCTYVRGSEKKKEEFHMYYDYAIDQFFTPKHPKKGSQPANSVLPKHAYDVAQNKAVFKIHKLWDLAKKRGAPQDFFYRKGYSLDNMKFKQIYYALTSYEVYAKYQQNTLLFDFKVALNDNYFKNAIGNKKGRCFDIKNIIKIFHTAETAQKSLLLMAKMKFGNKDKSFPKIQTNELPYSENITYLLAREYVDLLKNNNAEKNSDDTLVVGDKKYIPTQCAFSNNLFSKEFILPVLAEVNNK</sequence>
<comment type="caution">
    <text evidence="2">The sequence shown here is derived from an EMBL/GenBank/DDBJ whole genome shotgun (WGS) entry which is preliminary data.</text>
</comment>
<dbReference type="GO" id="GO:0045004">
    <property type="term" value="P:DNA replication proofreading"/>
    <property type="evidence" value="ECO:0007669"/>
    <property type="project" value="TreeGrafter"/>
</dbReference>
<keyword evidence="2" id="KW-0269">Exonuclease</keyword>
<dbReference type="SMART" id="SM00479">
    <property type="entry name" value="EXOIII"/>
    <property type="match status" value="1"/>
</dbReference>
<dbReference type="PANTHER" id="PTHR30231">
    <property type="entry name" value="DNA POLYMERASE III SUBUNIT EPSILON"/>
    <property type="match status" value="1"/>
</dbReference>
<dbReference type="GO" id="GO:0005829">
    <property type="term" value="C:cytosol"/>
    <property type="evidence" value="ECO:0007669"/>
    <property type="project" value="TreeGrafter"/>
</dbReference>
<dbReference type="PANTHER" id="PTHR30231:SF41">
    <property type="entry name" value="DNA POLYMERASE III SUBUNIT EPSILON"/>
    <property type="match status" value="1"/>
</dbReference>
<dbReference type="GO" id="GO:0008408">
    <property type="term" value="F:3'-5' exonuclease activity"/>
    <property type="evidence" value="ECO:0007669"/>
    <property type="project" value="TreeGrafter"/>
</dbReference>
<accession>A0A9D1EYV7</accession>
<organism evidence="2 3">
    <name type="scientific">Candidatus Scatousia excrementigallinarum</name>
    <dbReference type="NCBI Taxonomy" id="2840935"/>
    <lineage>
        <taxon>Bacteria</taxon>
        <taxon>Candidatus Scatousia</taxon>
    </lineage>
</organism>
<evidence type="ECO:0000259" key="1">
    <source>
        <dbReference type="SMART" id="SM00479"/>
    </source>
</evidence>
<keyword evidence="2" id="KW-0540">Nuclease</keyword>
<dbReference type="CDD" id="cd06127">
    <property type="entry name" value="DEDDh"/>
    <property type="match status" value="1"/>
</dbReference>
<reference evidence="2" key="1">
    <citation type="submission" date="2020-10" db="EMBL/GenBank/DDBJ databases">
        <authorList>
            <person name="Gilroy R."/>
        </authorList>
    </citation>
    <scope>NUCLEOTIDE SEQUENCE</scope>
    <source>
        <strain evidence="2">6276</strain>
    </source>
</reference>
<evidence type="ECO:0000313" key="2">
    <source>
        <dbReference type="EMBL" id="HIS36400.1"/>
    </source>
</evidence>
<gene>
    <name evidence="2" type="ORF">IAC10_07195</name>
</gene>
<dbReference type="GO" id="GO:0003676">
    <property type="term" value="F:nucleic acid binding"/>
    <property type="evidence" value="ECO:0007669"/>
    <property type="project" value="InterPro"/>
</dbReference>